<name>A0A5E4EQW4_PRUDU</name>
<gene>
    <name evidence="1" type="ORF">ALMOND_2B024133</name>
</gene>
<accession>A0A5E4EQW4</accession>
<organism evidence="1 2">
    <name type="scientific">Prunus dulcis</name>
    <name type="common">Almond</name>
    <name type="synonym">Amygdalus dulcis</name>
    <dbReference type="NCBI Taxonomy" id="3755"/>
    <lineage>
        <taxon>Eukaryota</taxon>
        <taxon>Viridiplantae</taxon>
        <taxon>Streptophyta</taxon>
        <taxon>Embryophyta</taxon>
        <taxon>Tracheophyta</taxon>
        <taxon>Spermatophyta</taxon>
        <taxon>Magnoliopsida</taxon>
        <taxon>eudicotyledons</taxon>
        <taxon>Gunneridae</taxon>
        <taxon>Pentapetalae</taxon>
        <taxon>rosids</taxon>
        <taxon>fabids</taxon>
        <taxon>Rosales</taxon>
        <taxon>Rosaceae</taxon>
        <taxon>Amygdaloideae</taxon>
        <taxon>Amygdaleae</taxon>
        <taxon>Prunus</taxon>
    </lineage>
</organism>
<dbReference type="Gramene" id="VVA18105">
    <property type="protein sequence ID" value="VVA18105"/>
    <property type="gene ID" value="Prudul26B024133"/>
</dbReference>
<evidence type="ECO:0000313" key="1">
    <source>
        <dbReference type="EMBL" id="VVA18105.1"/>
    </source>
</evidence>
<reference evidence="2" key="1">
    <citation type="journal article" date="2020" name="Plant J.">
        <title>Transposons played a major role in the diversification between the closely related almond and peach genomes: results from the almond genome sequence.</title>
        <authorList>
            <person name="Alioto T."/>
            <person name="Alexiou K.G."/>
            <person name="Bardil A."/>
            <person name="Barteri F."/>
            <person name="Castanera R."/>
            <person name="Cruz F."/>
            <person name="Dhingra A."/>
            <person name="Duval H."/>
            <person name="Fernandez I Marti A."/>
            <person name="Frias L."/>
            <person name="Galan B."/>
            <person name="Garcia J.L."/>
            <person name="Howad W."/>
            <person name="Gomez-Garrido J."/>
            <person name="Gut M."/>
            <person name="Julca I."/>
            <person name="Morata J."/>
            <person name="Puigdomenech P."/>
            <person name="Ribeca P."/>
            <person name="Rubio Cabetas M.J."/>
            <person name="Vlasova A."/>
            <person name="Wirthensohn M."/>
            <person name="Garcia-Mas J."/>
            <person name="Gabaldon T."/>
            <person name="Casacuberta J.M."/>
            <person name="Arus P."/>
        </authorList>
    </citation>
    <scope>NUCLEOTIDE SEQUENCE [LARGE SCALE GENOMIC DNA]</scope>
    <source>
        <strain evidence="2">cv. Texas</strain>
    </source>
</reference>
<sequence>MKERLDDYVALLTSDQVIDQPSKEPPLGLGSFTSSGSRMVRLQLQKTATFLQDPRAPNPASKLLQSGRLRVSNYCESGCQAPSIIFEPYSSLGFQSALLQTSRPLQSQFRAQLLESGRHSSLPAIKLLQPDHLLKPGRYSSTARLVAILHTRSQFSHSAVTLRAKLLVFSKGAQIG</sequence>
<dbReference type="Proteomes" id="UP000327085">
    <property type="component" value="Chromosome 1"/>
</dbReference>
<dbReference type="AlphaFoldDB" id="A0A5E4EQW4"/>
<dbReference type="EMBL" id="CABIKO010000028">
    <property type="protein sequence ID" value="VVA18105.1"/>
    <property type="molecule type" value="Genomic_DNA"/>
</dbReference>
<evidence type="ECO:0000313" key="2">
    <source>
        <dbReference type="Proteomes" id="UP000327085"/>
    </source>
</evidence>
<proteinExistence type="predicted"/>
<protein>
    <submittedName>
        <fullName evidence="1">Uncharacterized protein</fullName>
    </submittedName>
</protein>
<dbReference type="InParanoid" id="A0A5E4EQW4"/>